<dbReference type="EMBL" id="QEFC01001867">
    <property type="protein sequence ID" value="KAE9455142.1"/>
    <property type="molecule type" value="Genomic_DNA"/>
</dbReference>
<dbReference type="PROSITE" id="PS50014">
    <property type="entry name" value="BROMODOMAIN_2"/>
    <property type="match status" value="1"/>
</dbReference>
<dbReference type="CDD" id="cd05529">
    <property type="entry name" value="Bromo_WDR9_I_like"/>
    <property type="match status" value="1"/>
</dbReference>
<feature type="region of interest" description="Disordered" evidence="6">
    <location>
        <begin position="1404"/>
        <end position="1497"/>
    </location>
</feature>
<dbReference type="GO" id="GO:0006357">
    <property type="term" value="P:regulation of transcription by RNA polymerase II"/>
    <property type="evidence" value="ECO:0007669"/>
    <property type="project" value="TreeGrafter"/>
</dbReference>
<dbReference type="Pfam" id="PF25437">
    <property type="entry name" value="BRWD1_N"/>
    <property type="match status" value="1"/>
</dbReference>
<dbReference type="PROSITE" id="PS50082">
    <property type="entry name" value="WD_REPEATS_2"/>
    <property type="match status" value="3"/>
</dbReference>
<feature type="compositionally biased region" description="Polar residues" evidence="6">
    <location>
        <begin position="1542"/>
        <end position="1558"/>
    </location>
</feature>
<feature type="repeat" description="WD" evidence="5">
    <location>
        <begin position="617"/>
        <end position="651"/>
    </location>
</feature>
<dbReference type="Gene3D" id="2.130.10.10">
    <property type="entry name" value="YVTN repeat-like/Quinoprotein amine dehydrogenase"/>
    <property type="match status" value="3"/>
</dbReference>
<dbReference type="OrthoDB" id="538223at2759"/>
<keyword evidence="9" id="KW-1185">Reference proteome</keyword>
<evidence type="ECO:0000256" key="4">
    <source>
        <dbReference type="PROSITE-ProRule" id="PRU00035"/>
    </source>
</evidence>
<dbReference type="Pfam" id="PF00400">
    <property type="entry name" value="WD40"/>
    <property type="match status" value="4"/>
</dbReference>
<dbReference type="InterPro" id="IPR036427">
    <property type="entry name" value="Bromodomain-like_sf"/>
</dbReference>
<dbReference type="Pfam" id="PF25313">
    <property type="entry name" value="BRWD_AD"/>
    <property type="match status" value="1"/>
</dbReference>
<dbReference type="Proteomes" id="UP000428333">
    <property type="component" value="Linkage Group LG07"/>
</dbReference>
<evidence type="ECO:0000256" key="1">
    <source>
        <dbReference type="ARBA" id="ARBA00022574"/>
    </source>
</evidence>
<dbReference type="SUPFAM" id="SSF50978">
    <property type="entry name" value="WD40 repeat-like"/>
    <property type="match status" value="1"/>
</dbReference>
<feature type="region of interest" description="Disordered" evidence="6">
    <location>
        <begin position="1257"/>
        <end position="1300"/>
    </location>
</feature>
<dbReference type="InterPro" id="IPR057452">
    <property type="entry name" value="BRWD/PHIP_N"/>
</dbReference>
<dbReference type="InterPro" id="IPR057451">
    <property type="entry name" value="BRWD/PHIP_AD"/>
</dbReference>
<gene>
    <name evidence="8" type="ORF">C3L33_12964</name>
</gene>
<dbReference type="Pfam" id="PF00439">
    <property type="entry name" value="Bromodomain"/>
    <property type="match status" value="1"/>
</dbReference>
<feature type="compositionally biased region" description="Basic and acidic residues" evidence="6">
    <location>
        <begin position="1216"/>
        <end position="1236"/>
    </location>
</feature>
<protein>
    <recommendedName>
        <fullName evidence="7">Bromo domain-containing protein</fullName>
    </recommendedName>
</protein>
<feature type="compositionally biased region" description="Basic and acidic residues" evidence="6">
    <location>
        <begin position="1404"/>
        <end position="1417"/>
    </location>
</feature>
<reference evidence="8 9" key="1">
    <citation type="journal article" date="2019" name="Genome Biol. Evol.">
        <title>The Rhododendron genome and chromosomal organization provide insight into shared whole-genome duplications across the heath family (Ericaceae).</title>
        <authorList>
            <person name="Soza V.L."/>
            <person name="Lindsley D."/>
            <person name="Waalkes A."/>
            <person name="Ramage E."/>
            <person name="Patwardhan R.P."/>
            <person name="Burton J.N."/>
            <person name="Adey A."/>
            <person name="Kumar A."/>
            <person name="Qiu R."/>
            <person name="Shendure J."/>
            <person name="Hall B."/>
        </authorList>
    </citation>
    <scope>NUCLEOTIDE SEQUENCE [LARGE SCALE GENOMIC DNA]</scope>
    <source>
        <strain evidence="8">RSF 1966-606</strain>
    </source>
</reference>
<feature type="compositionally biased region" description="Low complexity" evidence="6">
    <location>
        <begin position="1186"/>
        <end position="1200"/>
    </location>
</feature>
<feature type="compositionally biased region" description="Basic residues" evidence="6">
    <location>
        <begin position="1132"/>
        <end position="1149"/>
    </location>
</feature>
<feature type="compositionally biased region" description="Basic and acidic residues" evidence="6">
    <location>
        <begin position="1432"/>
        <end position="1446"/>
    </location>
</feature>
<feature type="region of interest" description="Disordered" evidence="6">
    <location>
        <begin position="1590"/>
        <end position="1650"/>
    </location>
</feature>
<dbReference type="Gene3D" id="1.20.920.10">
    <property type="entry name" value="Bromodomain-like"/>
    <property type="match status" value="1"/>
</dbReference>
<dbReference type="GO" id="GO:0005634">
    <property type="term" value="C:nucleus"/>
    <property type="evidence" value="ECO:0007669"/>
    <property type="project" value="TreeGrafter"/>
</dbReference>
<dbReference type="SUPFAM" id="SSF47370">
    <property type="entry name" value="Bromodomain"/>
    <property type="match status" value="1"/>
</dbReference>
<dbReference type="PANTHER" id="PTHR16266">
    <property type="entry name" value="WD REPEAT DOMAIN 9"/>
    <property type="match status" value="1"/>
</dbReference>
<proteinExistence type="predicted"/>
<keyword evidence="2" id="KW-0677">Repeat</keyword>
<dbReference type="FunFam" id="1.20.920.10:FF:000058">
    <property type="entry name" value="WD40/YVTN repeat-like-containing domain"/>
    <property type="match status" value="1"/>
</dbReference>
<evidence type="ECO:0000256" key="3">
    <source>
        <dbReference type="ARBA" id="ARBA00023117"/>
    </source>
</evidence>
<feature type="region of interest" description="Disordered" evidence="6">
    <location>
        <begin position="1525"/>
        <end position="1558"/>
    </location>
</feature>
<feature type="repeat" description="WD" evidence="5">
    <location>
        <begin position="799"/>
        <end position="841"/>
    </location>
</feature>
<feature type="region of interest" description="Disordered" evidence="6">
    <location>
        <begin position="1051"/>
        <end position="1158"/>
    </location>
</feature>
<accession>A0A6A4LCI7</accession>
<comment type="caution">
    <text evidence="8">The sequence shown here is derived from an EMBL/GenBank/DDBJ whole genome shotgun (WGS) entry which is preliminary data.</text>
</comment>
<dbReference type="InterPro" id="IPR001680">
    <property type="entry name" value="WD40_rpt"/>
</dbReference>
<keyword evidence="1 5" id="KW-0853">WD repeat</keyword>
<name>A0A6A4LCI7_9ERIC</name>
<feature type="compositionally biased region" description="Polar residues" evidence="6">
    <location>
        <begin position="1278"/>
        <end position="1296"/>
    </location>
</feature>
<dbReference type="SMART" id="SM00320">
    <property type="entry name" value="WD40"/>
    <property type="match status" value="7"/>
</dbReference>
<dbReference type="GO" id="GO:0007010">
    <property type="term" value="P:cytoskeleton organization"/>
    <property type="evidence" value="ECO:0007669"/>
    <property type="project" value="TreeGrafter"/>
</dbReference>
<dbReference type="InterPro" id="IPR036322">
    <property type="entry name" value="WD40_repeat_dom_sf"/>
</dbReference>
<dbReference type="FunFam" id="2.130.10.10:FF:000440">
    <property type="entry name" value="Bromodomain and WD repeat-containing protein"/>
    <property type="match status" value="1"/>
</dbReference>
<evidence type="ECO:0000259" key="7">
    <source>
        <dbReference type="PROSITE" id="PS50014"/>
    </source>
</evidence>
<dbReference type="GO" id="GO:0008360">
    <property type="term" value="P:regulation of cell shape"/>
    <property type="evidence" value="ECO:0007669"/>
    <property type="project" value="TreeGrafter"/>
</dbReference>
<organism evidence="8 9">
    <name type="scientific">Rhododendron williamsianum</name>
    <dbReference type="NCBI Taxonomy" id="262921"/>
    <lineage>
        <taxon>Eukaryota</taxon>
        <taxon>Viridiplantae</taxon>
        <taxon>Streptophyta</taxon>
        <taxon>Embryophyta</taxon>
        <taxon>Tracheophyta</taxon>
        <taxon>Spermatophyta</taxon>
        <taxon>Magnoliopsida</taxon>
        <taxon>eudicotyledons</taxon>
        <taxon>Gunneridae</taxon>
        <taxon>Pentapetalae</taxon>
        <taxon>asterids</taxon>
        <taxon>Ericales</taxon>
        <taxon>Ericaceae</taxon>
        <taxon>Ericoideae</taxon>
        <taxon>Rhodoreae</taxon>
        <taxon>Rhododendron</taxon>
    </lineage>
</organism>
<evidence type="ECO:0000313" key="9">
    <source>
        <dbReference type="Proteomes" id="UP000428333"/>
    </source>
</evidence>
<feature type="domain" description="Bromo" evidence="7">
    <location>
        <begin position="1895"/>
        <end position="1938"/>
    </location>
</feature>
<feature type="repeat" description="WD" evidence="5">
    <location>
        <begin position="378"/>
        <end position="412"/>
    </location>
</feature>
<dbReference type="PROSITE" id="PS00678">
    <property type="entry name" value="WD_REPEATS_1"/>
    <property type="match status" value="1"/>
</dbReference>
<feature type="non-terminal residue" evidence="8">
    <location>
        <position position="1"/>
    </location>
</feature>
<dbReference type="PANTHER" id="PTHR16266:SF17">
    <property type="entry name" value="BRWD3"/>
    <property type="match status" value="1"/>
</dbReference>
<keyword evidence="3 4" id="KW-0103">Bromodomain</keyword>
<dbReference type="InterPro" id="IPR019775">
    <property type="entry name" value="WD40_repeat_CS"/>
</dbReference>
<evidence type="ECO:0000313" key="8">
    <source>
        <dbReference type="EMBL" id="KAE9455142.1"/>
    </source>
</evidence>
<evidence type="ECO:0000256" key="2">
    <source>
        <dbReference type="ARBA" id="ARBA00022737"/>
    </source>
</evidence>
<evidence type="ECO:0000256" key="6">
    <source>
        <dbReference type="SAM" id="MobiDB-lite"/>
    </source>
</evidence>
<evidence type="ECO:0000256" key="5">
    <source>
        <dbReference type="PROSITE-ProRule" id="PRU00221"/>
    </source>
</evidence>
<dbReference type="InterPro" id="IPR001487">
    <property type="entry name" value="Bromodomain"/>
</dbReference>
<feature type="region of interest" description="Disordered" evidence="6">
    <location>
        <begin position="1172"/>
        <end position="1236"/>
    </location>
</feature>
<sequence length="1955" mass="218501">MNAYNFSKLDALVPSIVSSLLFLRLCHWSLGKAPNSTLAVGAPESPLNRSGRHFFVQAPVVPTHVEPVTMCVMYIVHEMFYVSLAGFVGNMALQKYVPSSEVPSMNMKPLRFSFKSNEKARATEPEKSPVENGVDIDLREVYFLIMHFLSAGPCHRTYGQFWNELLEHQLLPRRYHAWYSRTGVHSGDENDNGLSFPLSYNKLAERYPHVEKDHLVKLLKQLILHAATPSGGVSGGTFSAAAVPTLLGTGSFSLIGDLNKVNSGTKPPPAFQRWPHMQADQVHGLCLREIGGGFSRHHRAPSIRAACYAIAKPSTMVQKMQHIKKLRGHLSAVYCGKLPCLVFVYLSGLRQLLDFSDDCHHDDDIDHDKDHMILRGDITDLAVSSNDTLVASASNDFIIRVWRLPDGVPISVLRGHTGAVTAIAFSPRPSSVYQLLSYVNTLSVVYLAFFLNLSPCTCEDLFLVSHPGTAVSYAQAGLVPCQRQDELWGSQLSLNLGFVDHLDLALPHHLYLLGSQLYIALDQLASSSKPPMATMMITSARSKALMCSSLPTLCLGFSIPQPFKTLRSSDDGTCRIWDARYSQFPPRIYVPRPPDSSAGTVKNNVPSSSATQLRPQIFCCAFNANGTVFVTGSSDTLARVWSTNKLNTAESEPNHEIDILAGHENDVNYVQFSGCNVASRFSAADPLKEEKIPKFKNTGFNHDNIVTCSRDGSAIIWIPRSRRSHGKAGRWTRAYHLKVPPPPMPPQPPRGGPRQRILPTPRGVNMIVWSLDNRFVLAAIMDCRICVWNAVDGSLVHSLKGHSESTFVLDVHPFNPRIAMSAGYDGKTIVWDIWEGTPIREYEIGRFKLVDGKFSPDGTSIILSDDVGQLYILSTGQGEYQQDAKYEQFFLGDYRPLIQDTHGTVLDQKQDLDCKLLRSACWKLNLRRTGGICKISSVMQVCSCSLLSDRFYLLRLSSLISPYLFHAVLHWEMLAMIPYPDPYQSMYQKRRLGALGIEWRPSSVRFAVGPDFNLDQGFQMLPIADLDLLIDPLPEFVDAMDWEPEIEVLSDDTDSEYNVTEECSSGREKGSLSFNSSGDPECSSEDSEVEGTHIDVLRRSKRKKQKVEIMTSSGRRVKRKNLDECGGEVNGKNRRKSRHGQKASRRKSSSSKSFRPQRAAARNALNLFSRLTGVSADGEEDRSESSLESESMLQDSSMGSEESDTSSQNKQHNHSKGKEVLVDESDGVVKPHECSESRLISGNRRLVVKFPTRALNKSVPAESTTIESEGKPDLVGSSFKSPQKANEENQNCSQDPECSRVERNGRVGNAKVENDLELFDAYKRNIKWGGFKARTSKQRLKMGEHLSLTTIKDVVSGQTLENHFEKFHSSSETEYNGVQTDEMVHTNEQQVEDGTPEDIVERQANDKFPKQDPRSFDDATTSSLPYTNGFENHAELKESKMISKDDESPELEVGSSMEDESNVGSHGPLSESPYTKQKLTSEGPYNDGAAGPSSLHVDLKGEANSVSQKSNSNDRMYSAVYRRLRSSRARSNPEGDSEGVIANTSNVSSPNLDLPQATTNGVRRTRSMGLGETIHEANALGCDIKLREENDGSKDSNDQKTSINACDEHPSEEWGSGSRVTVGLRSARNRRSSYHIQDSTPTNRKKSHQPVRNSWLMLSTHGEGSRYIPQLGDEVVYLRQGHQEYISRSGTKEVGPWITIKGNIRAVEFCRVKALQYAPYRGSGDGCCKMTLQFVDSSSSVAGKSFSLTLPELNDLPDFLVERSQYDAAIQRNWVLRDKCQVWWENPGEKNGSWWEGRIVGVKPKSQDFPDSPWDKYAVRYKGDPSDPLQHSPWELRDAETQWDPPGIDNEIRENMLCSLDELEASASEDKDRYGIRKLKQVSQKDKFLNRFPVPLSLDVIQSRLENNYYRSLEAMKHDISVMLSNAEAYFERKAELLSKIRRLSDWFNRTLLPL</sequence>
<feature type="compositionally biased region" description="Polar residues" evidence="6">
    <location>
        <begin position="1418"/>
        <end position="1430"/>
    </location>
</feature>
<dbReference type="InterPro" id="IPR052060">
    <property type="entry name" value="Bromo_WD_repeat"/>
</dbReference>
<dbReference type="InterPro" id="IPR015943">
    <property type="entry name" value="WD40/YVTN_repeat-like_dom_sf"/>
</dbReference>